<keyword evidence="2" id="KW-1133">Transmembrane helix</keyword>
<proteinExistence type="predicted"/>
<evidence type="ECO:0000256" key="1">
    <source>
        <dbReference type="SAM" id="MobiDB-lite"/>
    </source>
</evidence>
<name>A0A328CUS0_9ASTE</name>
<gene>
    <name evidence="3" type="ORF">DM860_003834</name>
</gene>
<keyword evidence="2" id="KW-0812">Transmembrane</keyword>
<sequence length="346" mass="38343">MGMTINSAALPSQESIRHSQSALPSSFSPFSPAMGSGEEKQPFIDHDDDDPEDPPVKQMGDEALKRRTESEIEELDKDAKSPPKIVTKICSETPGSLDTPVTLPDSDTEFLLKIYEKKIQSLKSHHEALIDRSDGISNSLQNTMGQLLTTATSLSMIEPFLDKVLNRRVSGRVSSSISFLMCFQCFLGIFIGILKMIEVYREISKLVKRRAKIVSDYSKFNEFAPKDAEEIKACSSGSAADLSKKTRRAAEDMDFEQESGRFESRKKRAASGSVSGVPKKKMKVNDAALRSGILDHLDPTQRLSEAQEDGDGIQNLSILYCLHFALTCLFGFLQILKLTFSPFSNK</sequence>
<evidence type="ECO:0000313" key="3">
    <source>
        <dbReference type="EMBL" id="RAL36912.1"/>
    </source>
</evidence>
<evidence type="ECO:0000313" key="4">
    <source>
        <dbReference type="Proteomes" id="UP000249390"/>
    </source>
</evidence>
<dbReference type="EMBL" id="NQVE01000217">
    <property type="protein sequence ID" value="RAL36912.1"/>
    <property type="molecule type" value="Genomic_DNA"/>
</dbReference>
<feature type="transmembrane region" description="Helical" evidence="2">
    <location>
        <begin position="317"/>
        <end position="336"/>
    </location>
</feature>
<reference evidence="3 4" key="1">
    <citation type="submission" date="2018-06" db="EMBL/GenBank/DDBJ databases">
        <title>The Genome of Cuscuta australis (Dodder) Provides Insight into the Evolution of Plant Parasitism.</title>
        <authorList>
            <person name="Liu H."/>
        </authorList>
    </citation>
    <scope>NUCLEOTIDE SEQUENCE [LARGE SCALE GENOMIC DNA]</scope>
    <source>
        <strain evidence="4">cv. Yunnan</strain>
        <tissue evidence="3">Vines</tissue>
    </source>
</reference>
<feature type="compositionally biased region" description="Low complexity" evidence="1">
    <location>
        <begin position="19"/>
        <end position="36"/>
    </location>
</feature>
<dbReference type="AlphaFoldDB" id="A0A328CUS0"/>
<keyword evidence="4" id="KW-1185">Reference proteome</keyword>
<comment type="caution">
    <text evidence="3">The sequence shown here is derived from an EMBL/GenBank/DDBJ whole genome shotgun (WGS) entry which is preliminary data.</text>
</comment>
<protein>
    <submittedName>
        <fullName evidence="3">Uncharacterized protein</fullName>
    </submittedName>
</protein>
<feature type="compositionally biased region" description="Polar residues" evidence="1">
    <location>
        <begin position="1"/>
        <end position="14"/>
    </location>
</feature>
<feature type="region of interest" description="Disordered" evidence="1">
    <location>
        <begin position="1"/>
        <end position="80"/>
    </location>
</feature>
<feature type="compositionally biased region" description="Basic and acidic residues" evidence="1">
    <location>
        <begin position="59"/>
        <end position="70"/>
    </location>
</feature>
<evidence type="ECO:0000256" key="2">
    <source>
        <dbReference type="SAM" id="Phobius"/>
    </source>
</evidence>
<feature type="transmembrane region" description="Helical" evidence="2">
    <location>
        <begin position="177"/>
        <end position="200"/>
    </location>
</feature>
<organism evidence="3 4">
    <name type="scientific">Cuscuta australis</name>
    <dbReference type="NCBI Taxonomy" id="267555"/>
    <lineage>
        <taxon>Eukaryota</taxon>
        <taxon>Viridiplantae</taxon>
        <taxon>Streptophyta</taxon>
        <taxon>Embryophyta</taxon>
        <taxon>Tracheophyta</taxon>
        <taxon>Spermatophyta</taxon>
        <taxon>Magnoliopsida</taxon>
        <taxon>eudicotyledons</taxon>
        <taxon>Gunneridae</taxon>
        <taxon>Pentapetalae</taxon>
        <taxon>asterids</taxon>
        <taxon>lamiids</taxon>
        <taxon>Solanales</taxon>
        <taxon>Convolvulaceae</taxon>
        <taxon>Cuscuteae</taxon>
        <taxon>Cuscuta</taxon>
        <taxon>Cuscuta subgen. Grammica</taxon>
        <taxon>Cuscuta sect. Cleistogrammica</taxon>
    </lineage>
</organism>
<dbReference type="Proteomes" id="UP000249390">
    <property type="component" value="Unassembled WGS sequence"/>
</dbReference>
<keyword evidence="2" id="KW-0472">Membrane</keyword>
<accession>A0A328CUS0</accession>